<protein>
    <recommendedName>
        <fullName evidence="12">Protein SYS1</fullName>
    </recommendedName>
</protein>
<keyword evidence="8 9" id="KW-0472">Membrane</keyword>
<comment type="subcellular location">
    <subcellularLocation>
        <location evidence="1">Golgi apparatus membrane</location>
        <topology evidence="1">Multi-pass membrane protein</topology>
    </subcellularLocation>
</comment>
<dbReference type="EMBL" id="CANTUO010000006">
    <property type="protein sequence ID" value="CAI5760432.1"/>
    <property type="molecule type" value="Genomic_DNA"/>
</dbReference>
<evidence type="ECO:0000256" key="9">
    <source>
        <dbReference type="SAM" id="Phobius"/>
    </source>
</evidence>
<dbReference type="AlphaFoldDB" id="A0A9W4XNG3"/>
<evidence type="ECO:0000256" key="6">
    <source>
        <dbReference type="ARBA" id="ARBA00022989"/>
    </source>
</evidence>
<dbReference type="InterPro" id="IPR019185">
    <property type="entry name" value="Integral_membrane_SYS1-rel"/>
</dbReference>
<evidence type="ECO:0000256" key="8">
    <source>
        <dbReference type="ARBA" id="ARBA00023136"/>
    </source>
</evidence>
<keyword evidence="6 9" id="KW-1133">Transmembrane helix</keyword>
<reference evidence="10" key="1">
    <citation type="submission" date="2022-12" db="EMBL/GenBank/DDBJ databases">
        <authorList>
            <person name="Brejova B."/>
        </authorList>
    </citation>
    <scope>NUCLEOTIDE SEQUENCE</scope>
</reference>
<dbReference type="PANTHER" id="PTHR12952:SF0">
    <property type="entry name" value="PROTEIN SYS1 HOMOLOG"/>
    <property type="match status" value="1"/>
</dbReference>
<organism evidence="10 11">
    <name type="scientific">Candida verbasci</name>
    <dbReference type="NCBI Taxonomy" id="1227364"/>
    <lineage>
        <taxon>Eukaryota</taxon>
        <taxon>Fungi</taxon>
        <taxon>Dikarya</taxon>
        <taxon>Ascomycota</taxon>
        <taxon>Saccharomycotina</taxon>
        <taxon>Pichiomycetes</taxon>
        <taxon>Debaryomycetaceae</taxon>
        <taxon>Candida/Lodderomyces clade</taxon>
        <taxon>Candida</taxon>
    </lineage>
</organism>
<sequence length="186" mass="21767">MQSYLRLFNTTTSFYYSNDINNPSKLLIQIIILQLFYYLTAIIIFYLVAILNGYQFKLDWIFSWELIDSTNAMGLILFCLWLIDSLLCVLFVTIIVGRSKLAWDFAITVHIINLIISWTYTGSFPTSLLWWCLQIISGTILVLLSTYSTRWKELRTTFFNNMLETNETTTTTTRSNDDIEMVNQQV</sequence>
<keyword evidence="7" id="KW-0333">Golgi apparatus</keyword>
<evidence type="ECO:0000256" key="3">
    <source>
        <dbReference type="ARBA" id="ARBA00022448"/>
    </source>
</evidence>
<feature type="transmembrane region" description="Helical" evidence="9">
    <location>
        <begin position="103"/>
        <end position="122"/>
    </location>
</feature>
<evidence type="ECO:0008006" key="12">
    <source>
        <dbReference type="Google" id="ProtNLM"/>
    </source>
</evidence>
<dbReference type="GO" id="GO:0005802">
    <property type="term" value="C:trans-Golgi network"/>
    <property type="evidence" value="ECO:0007669"/>
    <property type="project" value="TreeGrafter"/>
</dbReference>
<dbReference type="GO" id="GO:0005829">
    <property type="term" value="C:cytosol"/>
    <property type="evidence" value="ECO:0007669"/>
    <property type="project" value="GOC"/>
</dbReference>
<evidence type="ECO:0000313" key="10">
    <source>
        <dbReference type="EMBL" id="CAI5760432.1"/>
    </source>
</evidence>
<dbReference type="GO" id="GO:0006895">
    <property type="term" value="P:Golgi to endosome transport"/>
    <property type="evidence" value="ECO:0007669"/>
    <property type="project" value="TreeGrafter"/>
</dbReference>
<dbReference type="Proteomes" id="UP001152885">
    <property type="component" value="Unassembled WGS sequence"/>
</dbReference>
<dbReference type="OrthoDB" id="542931at2759"/>
<keyword evidence="3" id="KW-0813">Transport</keyword>
<dbReference type="PANTHER" id="PTHR12952">
    <property type="entry name" value="SYS1"/>
    <property type="match status" value="1"/>
</dbReference>
<feature type="transmembrane region" description="Helical" evidence="9">
    <location>
        <begin position="74"/>
        <end position="96"/>
    </location>
</feature>
<evidence type="ECO:0000256" key="1">
    <source>
        <dbReference type="ARBA" id="ARBA00004653"/>
    </source>
</evidence>
<evidence type="ECO:0000256" key="7">
    <source>
        <dbReference type="ARBA" id="ARBA00023034"/>
    </source>
</evidence>
<dbReference type="GO" id="GO:0034067">
    <property type="term" value="P:protein localization to Golgi apparatus"/>
    <property type="evidence" value="ECO:0007669"/>
    <property type="project" value="TreeGrafter"/>
</dbReference>
<evidence type="ECO:0000256" key="5">
    <source>
        <dbReference type="ARBA" id="ARBA00022927"/>
    </source>
</evidence>
<gene>
    <name evidence="10" type="ORF">CANVERA_P4942</name>
</gene>
<keyword evidence="11" id="KW-1185">Reference proteome</keyword>
<feature type="transmembrane region" description="Helical" evidence="9">
    <location>
        <begin position="128"/>
        <end position="147"/>
    </location>
</feature>
<accession>A0A9W4XNG3</accession>
<feature type="transmembrane region" description="Helical" evidence="9">
    <location>
        <begin position="35"/>
        <end position="54"/>
    </location>
</feature>
<proteinExistence type="inferred from homology"/>
<keyword evidence="4 9" id="KW-0812">Transmembrane</keyword>
<dbReference type="GO" id="GO:0043001">
    <property type="term" value="P:Golgi to plasma membrane protein transport"/>
    <property type="evidence" value="ECO:0007669"/>
    <property type="project" value="TreeGrafter"/>
</dbReference>
<dbReference type="GO" id="GO:0000139">
    <property type="term" value="C:Golgi membrane"/>
    <property type="evidence" value="ECO:0007669"/>
    <property type="project" value="UniProtKB-SubCell"/>
</dbReference>
<dbReference type="Pfam" id="PF09801">
    <property type="entry name" value="SYS1"/>
    <property type="match status" value="1"/>
</dbReference>
<evidence type="ECO:0000256" key="4">
    <source>
        <dbReference type="ARBA" id="ARBA00022692"/>
    </source>
</evidence>
<comment type="similarity">
    <text evidence="2">Belongs to the SYS1 family.</text>
</comment>
<name>A0A9W4XNG3_9ASCO</name>
<keyword evidence="5" id="KW-0653">Protein transport</keyword>
<evidence type="ECO:0000256" key="2">
    <source>
        <dbReference type="ARBA" id="ARBA00008160"/>
    </source>
</evidence>
<comment type="caution">
    <text evidence="10">The sequence shown here is derived from an EMBL/GenBank/DDBJ whole genome shotgun (WGS) entry which is preliminary data.</text>
</comment>
<evidence type="ECO:0000313" key="11">
    <source>
        <dbReference type="Proteomes" id="UP001152885"/>
    </source>
</evidence>